<dbReference type="InterPro" id="IPR052895">
    <property type="entry name" value="HetReg/Transcr_Mod"/>
</dbReference>
<feature type="domain" description="Heterokaryon incompatibility" evidence="2">
    <location>
        <begin position="159"/>
        <end position="390"/>
    </location>
</feature>
<evidence type="ECO:0000259" key="2">
    <source>
        <dbReference type="Pfam" id="PF06985"/>
    </source>
</evidence>
<dbReference type="InterPro" id="IPR010730">
    <property type="entry name" value="HET"/>
</dbReference>
<protein>
    <submittedName>
        <fullName evidence="3">Heterokaryon incompatibility protein-domain-containing protein</fullName>
    </submittedName>
</protein>
<evidence type="ECO:0000313" key="4">
    <source>
        <dbReference type="Proteomes" id="UP000813461"/>
    </source>
</evidence>
<name>A0A8K0QVF9_9PLEO</name>
<reference evidence="3" key="1">
    <citation type="journal article" date="2021" name="Nat. Commun.">
        <title>Genetic determinants of endophytism in the Arabidopsis root mycobiome.</title>
        <authorList>
            <person name="Mesny F."/>
            <person name="Miyauchi S."/>
            <person name="Thiergart T."/>
            <person name="Pickel B."/>
            <person name="Atanasova L."/>
            <person name="Karlsson M."/>
            <person name="Huettel B."/>
            <person name="Barry K.W."/>
            <person name="Haridas S."/>
            <person name="Chen C."/>
            <person name="Bauer D."/>
            <person name="Andreopoulos W."/>
            <person name="Pangilinan J."/>
            <person name="LaButti K."/>
            <person name="Riley R."/>
            <person name="Lipzen A."/>
            <person name="Clum A."/>
            <person name="Drula E."/>
            <person name="Henrissat B."/>
            <person name="Kohler A."/>
            <person name="Grigoriev I.V."/>
            <person name="Martin F.M."/>
            <person name="Hacquard S."/>
        </authorList>
    </citation>
    <scope>NUCLEOTIDE SEQUENCE</scope>
    <source>
        <strain evidence="3">MPI-SDFR-AT-0120</strain>
    </source>
</reference>
<dbReference type="Proteomes" id="UP000813461">
    <property type="component" value="Unassembled WGS sequence"/>
</dbReference>
<dbReference type="PANTHER" id="PTHR24148:SF64">
    <property type="entry name" value="HETEROKARYON INCOMPATIBILITY DOMAIN-CONTAINING PROTEIN"/>
    <property type="match status" value="1"/>
</dbReference>
<dbReference type="AlphaFoldDB" id="A0A8K0QVF9"/>
<keyword evidence="4" id="KW-1185">Reference proteome</keyword>
<dbReference type="Pfam" id="PF26639">
    <property type="entry name" value="Het-6_barrel"/>
    <property type="match status" value="1"/>
</dbReference>
<dbReference type="EMBL" id="JAGMVJ010000020">
    <property type="protein sequence ID" value="KAH7075026.1"/>
    <property type="molecule type" value="Genomic_DNA"/>
</dbReference>
<gene>
    <name evidence="3" type="ORF">FB567DRAFT_610516</name>
</gene>
<comment type="caution">
    <text evidence="3">The sequence shown here is derived from an EMBL/GenBank/DDBJ whole genome shotgun (WGS) entry which is preliminary data.</text>
</comment>
<evidence type="ECO:0000313" key="3">
    <source>
        <dbReference type="EMBL" id="KAH7075026.1"/>
    </source>
</evidence>
<dbReference type="PANTHER" id="PTHR24148">
    <property type="entry name" value="ANKYRIN REPEAT DOMAIN-CONTAINING PROTEIN 39 HOMOLOG-RELATED"/>
    <property type="match status" value="1"/>
</dbReference>
<accession>A0A8K0QVF9</accession>
<proteinExistence type="predicted"/>
<evidence type="ECO:0000256" key="1">
    <source>
        <dbReference type="SAM" id="MobiDB-lite"/>
    </source>
</evidence>
<feature type="region of interest" description="Disordered" evidence="1">
    <location>
        <begin position="92"/>
        <end position="114"/>
    </location>
</feature>
<sequence length="896" mass="101880">MVNEREYSVADYEGHYVLPDAKEAPLAIRLIQIQPRKPDESPFSSTIKLKMRVVNLASSYLLKGESVEPTGRPSVRFDEEMNVEQPEEYFGIPRSSMPKWNTAQDEQSPEHEKLGRLSRLASKLTLKVKVPKKDLTIVPMNEIPEGEPKMRDRFIWGNYVAMSYSWGKKEEWEITDEDRKEAAEKEEARKKRLNHLSYDFSDDEEEHTNDQYTDGEVHHVLLDGLRIRVRYNLWAALLAFREMKPFQSTWLWNDALCINQQMTDAGFKERARQIPLMSVIYRQAGNIIVHLGGGYFRDEDTPWVLDYLQGISANYRTEYYEALDHAEPIIAQSHRQKSKVQLERSAKEWVEGVKADLQKSARQGDNDYAMISLYDFFDRPYWRRLWIIQELALAHSSAPILCGDFVTQWRYIRDGALLLSMMADTVRDAMQRALKRDGRTMKSEPSFEHVAAIAELSVSGNRKSVQQTDELLLMLKPGVMETKQHSNSLRVRSNGIGGIRMPLMKTLPGSHIQQSLTLAADAQCFMDKDRVLGLLAIPALSTLPLQNDTHFASLPTTDIFVQYAKACIQADHSLGIFAFLEGGMSNPDKGRRIPSWCPAFHLKSKIGRLQGDWHPHPRRPKYTRGDSESWEFEDEFAPKFEGDIMTCPGWFIDSVDGLGALSASDMSSMMPGSLFKAGLVPPRFKPDWSDIKDEYDYNSMNSIMQGVPTRIWSTLVGGTSTHGKKAPDSFKCLLTSFPESRPHDSDFLYKRNWDFLQANRDLPVGGKPISSYFTSAPTPTLDTDFRYRPAAPAAPSDPTITEAHRAMEARTKFRRLMTTSKRPLMGLVPASTQQGDVVIILWYHSRPLIATAVEGSANEGFKFLLKGEAFIPGIMDGELVDSGELEGMEMTNFKFY</sequence>
<organism evidence="3 4">
    <name type="scientific">Paraphoma chrysanthemicola</name>
    <dbReference type="NCBI Taxonomy" id="798071"/>
    <lineage>
        <taxon>Eukaryota</taxon>
        <taxon>Fungi</taxon>
        <taxon>Dikarya</taxon>
        <taxon>Ascomycota</taxon>
        <taxon>Pezizomycotina</taxon>
        <taxon>Dothideomycetes</taxon>
        <taxon>Pleosporomycetidae</taxon>
        <taxon>Pleosporales</taxon>
        <taxon>Pleosporineae</taxon>
        <taxon>Phaeosphaeriaceae</taxon>
        <taxon>Paraphoma</taxon>
    </lineage>
</organism>
<dbReference type="Pfam" id="PF06985">
    <property type="entry name" value="HET"/>
    <property type="match status" value="1"/>
</dbReference>
<dbReference type="OrthoDB" id="265717at2759"/>